<keyword evidence="2" id="KW-0812">Transmembrane</keyword>
<sequence>MERISILLKAVIIILFVNCLTSEPSCSVYDPFRIQLDNNKYEIGAAFPLHDEDCMKLHAEAVQDIVAVQWALTHWNQNLNTNNLKTSFYAGDTCSKPKEAVSQILKFLDSLGFYEPDECSTVNRNFRQLLGLLLPNDAASAKTVASVLQTTPLPLLAYSYAVADELAQMSVSNFATTAPTLTVFIDAFTRLMKNLNSNLVAIVRRTKDEKLISRLLSRLRQENIFISELIYPETPNFEQIIRDSDSQIILTFLSKKEIGKLLAEKNFGADKTWIVIELDTDKQPERKPPEFMIDSDVQIIYLRQQKRDLPQFKNYFLRLLKNNYQSYPLLSSFMQQMCNCTVSNENNNNDCSKIDVQTMALNYKQTSTAESIIKAVYAFTAVSTRLEKNPVALALCAKPSSKCTELIMTELESLIYEFNANDPAELVRTNLHFYWESNTTLMSNGIVIEGIEMINNEQLGVMEVKVTIIYY</sequence>
<dbReference type="OrthoDB" id="9880600at2759"/>
<evidence type="ECO:0000256" key="5">
    <source>
        <dbReference type="ARBA" id="ARBA00023180"/>
    </source>
</evidence>
<keyword evidence="4" id="KW-0472">Membrane</keyword>
<dbReference type="FunFam" id="3.40.50.2300:FF:000489">
    <property type="entry name" value="Protein CBG01593"/>
    <property type="match status" value="1"/>
</dbReference>
<keyword evidence="6" id="KW-0732">Signal</keyword>
<dbReference type="InterPro" id="IPR001828">
    <property type="entry name" value="ANF_lig-bd_rcpt"/>
</dbReference>
<organism evidence="8 9">
    <name type="scientific">Cercopithifilaria johnstoni</name>
    <dbReference type="NCBI Taxonomy" id="2874296"/>
    <lineage>
        <taxon>Eukaryota</taxon>
        <taxon>Metazoa</taxon>
        <taxon>Ecdysozoa</taxon>
        <taxon>Nematoda</taxon>
        <taxon>Chromadorea</taxon>
        <taxon>Rhabditida</taxon>
        <taxon>Spirurina</taxon>
        <taxon>Spiruromorpha</taxon>
        <taxon>Filarioidea</taxon>
        <taxon>Onchocercidae</taxon>
        <taxon>Cercopithifilaria</taxon>
    </lineage>
</organism>
<name>A0A8J2M0Z9_9BILA</name>
<dbReference type="AlphaFoldDB" id="A0A8J2M0Z9"/>
<reference evidence="8" key="1">
    <citation type="submission" date="2021-09" db="EMBL/GenBank/DDBJ databases">
        <authorList>
            <consortium name="Pathogen Informatics"/>
        </authorList>
    </citation>
    <scope>NUCLEOTIDE SEQUENCE</scope>
</reference>
<dbReference type="GO" id="GO:0016020">
    <property type="term" value="C:membrane"/>
    <property type="evidence" value="ECO:0007669"/>
    <property type="project" value="UniProtKB-SubCell"/>
</dbReference>
<proteinExistence type="predicted"/>
<dbReference type="EMBL" id="CAKAEH010001194">
    <property type="protein sequence ID" value="CAG9533109.1"/>
    <property type="molecule type" value="Genomic_DNA"/>
</dbReference>
<protein>
    <recommendedName>
        <fullName evidence="7">Receptor ligand binding region domain-containing protein</fullName>
    </recommendedName>
</protein>
<feature type="domain" description="Receptor ligand binding region" evidence="7">
    <location>
        <begin position="67"/>
        <end position="361"/>
    </location>
</feature>
<evidence type="ECO:0000256" key="2">
    <source>
        <dbReference type="ARBA" id="ARBA00022692"/>
    </source>
</evidence>
<dbReference type="InterPro" id="IPR028082">
    <property type="entry name" value="Peripla_BP_I"/>
</dbReference>
<feature type="signal peptide" evidence="6">
    <location>
        <begin position="1"/>
        <end position="22"/>
    </location>
</feature>
<dbReference type="InterPro" id="IPR050726">
    <property type="entry name" value="mGluR"/>
</dbReference>
<evidence type="ECO:0000313" key="9">
    <source>
        <dbReference type="Proteomes" id="UP000746747"/>
    </source>
</evidence>
<evidence type="ECO:0000256" key="1">
    <source>
        <dbReference type="ARBA" id="ARBA00004370"/>
    </source>
</evidence>
<evidence type="ECO:0000256" key="4">
    <source>
        <dbReference type="ARBA" id="ARBA00023136"/>
    </source>
</evidence>
<dbReference type="Pfam" id="PF01094">
    <property type="entry name" value="ANF_receptor"/>
    <property type="match status" value="1"/>
</dbReference>
<evidence type="ECO:0000259" key="7">
    <source>
        <dbReference type="Pfam" id="PF01094"/>
    </source>
</evidence>
<accession>A0A8J2M0Z9</accession>
<keyword evidence="5" id="KW-0325">Glycoprotein</keyword>
<gene>
    <name evidence="8" type="ORF">CJOHNSTONI_LOCUS3364</name>
</gene>
<keyword evidence="9" id="KW-1185">Reference proteome</keyword>
<feature type="chain" id="PRO_5035221709" description="Receptor ligand binding region domain-containing protein" evidence="6">
    <location>
        <begin position="23"/>
        <end position="471"/>
    </location>
</feature>
<dbReference type="Gene3D" id="3.40.50.2300">
    <property type="match status" value="2"/>
</dbReference>
<dbReference type="PANTHER" id="PTHR24060">
    <property type="entry name" value="METABOTROPIC GLUTAMATE RECEPTOR"/>
    <property type="match status" value="1"/>
</dbReference>
<comment type="caution">
    <text evidence="8">The sequence shown here is derived from an EMBL/GenBank/DDBJ whole genome shotgun (WGS) entry which is preliminary data.</text>
</comment>
<keyword evidence="3" id="KW-1133">Transmembrane helix</keyword>
<evidence type="ECO:0000256" key="3">
    <source>
        <dbReference type="ARBA" id="ARBA00022989"/>
    </source>
</evidence>
<evidence type="ECO:0000313" key="8">
    <source>
        <dbReference type="EMBL" id="CAG9533109.1"/>
    </source>
</evidence>
<dbReference type="Proteomes" id="UP000746747">
    <property type="component" value="Unassembled WGS sequence"/>
</dbReference>
<comment type="subcellular location">
    <subcellularLocation>
        <location evidence="1">Membrane</location>
    </subcellularLocation>
</comment>
<evidence type="ECO:0000256" key="6">
    <source>
        <dbReference type="SAM" id="SignalP"/>
    </source>
</evidence>
<dbReference type="SUPFAM" id="SSF53822">
    <property type="entry name" value="Periplasmic binding protein-like I"/>
    <property type="match status" value="1"/>
</dbReference>